<name>A0A6L9XVB2_9MICO</name>
<evidence type="ECO:0000313" key="1">
    <source>
        <dbReference type="EMBL" id="NEN05157.1"/>
    </source>
</evidence>
<proteinExistence type="predicted"/>
<reference evidence="1 2" key="1">
    <citation type="journal article" date="2014" name="J. Microbiol.">
        <title>Diaminobutyricibacter tongyongensis gen. nov., sp. nov. and Homoserinibacter gongjuensis gen. nov., sp. nov. belong to the family Microbacteriaceae.</title>
        <authorList>
            <person name="Kim S.J."/>
            <person name="Ahn J.H."/>
            <person name="Weon H.Y."/>
            <person name="Hamada M."/>
            <person name="Suzuki K."/>
            <person name="Kwon S.W."/>
        </authorList>
    </citation>
    <scope>NUCLEOTIDE SEQUENCE [LARGE SCALE GENOMIC DNA]</scope>
    <source>
        <strain evidence="1 2">NBRC 108724</strain>
    </source>
</reference>
<sequence>MSASELEQSSIRYTYRDRIFHLDKVSAGLWTVYDEGRADLGKLVRVAPEGEEHEPVFGIIFPGQVETALEGSDWRGLVAALINTSIDPTPSWGGGQGAA</sequence>
<accession>A0A6L9XVB2</accession>
<gene>
    <name evidence="1" type="ORF">G3T36_04665</name>
</gene>
<protein>
    <submittedName>
        <fullName evidence="1">Uncharacterized protein</fullName>
    </submittedName>
</protein>
<keyword evidence="2" id="KW-1185">Reference proteome</keyword>
<dbReference type="AlphaFoldDB" id="A0A6L9XVB2"/>
<organism evidence="1 2">
    <name type="scientific">Leifsonia tongyongensis</name>
    <dbReference type="NCBI Taxonomy" id="1268043"/>
    <lineage>
        <taxon>Bacteria</taxon>
        <taxon>Bacillati</taxon>
        <taxon>Actinomycetota</taxon>
        <taxon>Actinomycetes</taxon>
        <taxon>Micrococcales</taxon>
        <taxon>Microbacteriaceae</taxon>
        <taxon>Leifsonia</taxon>
    </lineage>
</organism>
<dbReference type="RefSeq" id="WP_163288312.1">
    <property type="nucleotide sequence ID" value="NZ_JAAGWY010000001.1"/>
</dbReference>
<dbReference type="EMBL" id="JAAGWY010000001">
    <property type="protein sequence ID" value="NEN05157.1"/>
    <property type="molecule type" value="Genomic_DNA"/>
</dbReference>
<dbReference type="Proteomes" id="UP000474967">
    <property type="component" value="Unassembled WGS sequence"/>
</dbReference>
<evidence type="ECO:0000313" key="2">
    <source>
        <dbReference type="Proteomes" id="UP000474967"/>
    </source>
</evidence>
<comment type="caution">
    <text evidence="1">The sequence shown here is derived from an EMBL/GenBank/DDBJ whole genome shotgun (WGS) entry which is preliminary data.</text>
</comment>